<protein>
    <recommendedName>
        <fullName evidence="1">Pyridoxamine 5'-phosphate oxidase N-terminal domain-containing protein</fullName>
    </recommendedName>
</protein>
<dbReference type="InterPro" id="IPR012349">
    <property type="entry name" value="Split_barrel_FMN-bd"/>
</dbReference>
<reference evidence="2 3" key="1">
    <citation type="submission" date="2016-08" db="EMBL/GenBank/DDBJ databases">
        <title>Genome sequencing of Paenibacillus sp. TI45-13ar, isolated from Korean traditional nuruk.</title>
        <authorList>
            <person name="Kim S.-J."/>
        </authorList>
    </citation>
    <scope>NUCLEOTIDE SEQUENCE [LARGE SCALE GENOMIC DNA]</scope>
    <source>
        <strain evidence="2 3">TI45-13ar</strain>
    </source>
</reference>
<organism evidence="2 3">
    <name type="scientific">Paenibacillus nuruki</name>
    <dbReference type="NCBI Taxonomy" id="1886670"/>
    <lineage>
        <taxon>Bacteria</taxon>
        <taxon>Bacillati</taxon>
        <taxon>Bacillota</taxon>
        <taxon>Bacilli</taxon>
        <taxon>Bacillales</taxon>
        <taxon>Paenibacillaceae</taxon>
        <taxon>Paenibacillus</taxon>
    </lineage>
</organism>
<evidence type="ECO:0000313" key="3">
    <source>
        <dbReference type="Proteomes" id="UP000094578"/>
    </source>
</evidence>
<dbReference type="SUPFAM" id="SSF50475">
    <property type="entry name" value="FMN-binding split barrel"/>
    <property type="match status" value="1"/>
</dbReference>
<evidence type="ECO:0000259" key="1">
    <source>
        <dbReference type="Pfam" id="PF01243"/>
    </source>
</evidence>
<dbReference type="Pfam" id="PF01243">
    <property type="entry name" value="PNPOx_N"/>
    <property type="match status" value="1"/>
</dbReference>
<proteinExistence type="predicted"/>
<keyword evidence="3" id="KW-1185">Reference proteome</keyword>
<sequence length="153" mass="17092">MNTVSLSPVLLELFDGQQLHEKKQLAMPLLTVNEDGYPHQAMVSVGEVIAIDSEHLRLALWGGTTTTTNILRTGQALLTFVWQGVSYALRVSLTPLPALPDALYARARFVATIEHIREDTAKYATLTSGITIELHQADEVLERWQQTLQELLR</sequence>
<gene>
    <name evidence="2" type="ORF">PTI45_02272</name>
</gene>
<name>A0A1E3L394_9BACL</name>
<dbReference type="Proteomes" id="UP000094578">
    <property type="component" value="Unassembled WGS sequence"/>
</dbReference>
<accession>A0A1E3L394</accession>
<dbReference type="EMBL" id="MDER01000039">
    <property type="protein sequence ID" value="ODP28282.1"/>
    <property type="molecule type" value="Genomic_DNA"/>
</dbReference>
<dbReference type="RefSeq" id="WP_069327696.1">
    <property type="nucleotide sequence ID" value="NZ_MDER01000039.1"/>
</dbReference>
<feature type="domain" description="Pyridoxamine 5'-phosphate oxidase N-terminal" evidence="1">
    <location>
        <begin position="23"/>
        <end position="124"/>
    </location>
</feature>
<dbReference type="InterPro" id="IPR011576">
    <property type="entry name" value="Pyridox_Oxase_N"/>
</dbReference>
<comment type="caution">
    <text evidence="2">The sequence shown here is derived from an EMBL/GenBank/DDBJ whole genome shotgun (WGS) entry which is preliminary data.</text>
</comment>
<dbReference type="Gene3D" id="2.30.110.10">
    <property type="entry name" value="Electron Transport, Fmn-binding Protein, Chain A"/>
    <property type="match status" value="1"/>
</dbReference>
<evidence type="ECO:0000313" key="2">
    <source>
        <dbReference type="EMBL" id="ODP28282.1"/>
    </source>
</evidence>
<dbReference type="AlphaFoldDB" id="A0A1E3L394"/>